<dbReference type="KEGG" id="vie:OL234_05585"/>
<dbReference type="GO" id="GO:0005737">
    <property type="term" value="C:cytoplasm"/>
    <property type="evidence" value="ECO:0007669"/>
    <property type="project" value="TreeGrafter"/>
</dbReference>
<dbReference type="Pfam" id="PF00300">
    <property type="entry name" value="His_Phos_1"/>
    <property type="match status" value="1"/>
</dbReference>
<dbReference type="PANTHER" id="PTHR48100">
    <property type="entry name" value="BROAD-SPECIFICITY PHOSPHATASE YOR283W-RELATED"/>
    <property type="match status" value="1"/>
</dbReference>
<sequence length="174" mass="19711">MKIITVQHPEAVNNYNHQVESLIDWDLTDTGKEQANKIAENLLKELGDEEIVLYTSDLLRAKNTTAALNNLLNIVKVGYEKGLRTNISDKNIVDSAWDQLVPFYQKVLTFEYKTIIIVSHGEILSLFHAMFLDRELHGLKEATFSGVEGGVSFLEITETGQHIIHKINDLSYLI</sequence>
<dbReference type="SMART" id="SM00855">
    <property type="entry name" value="PGAM"/>
    <property type="match status" value="1"/>
</dbReference>
<dbReference type="Proteomes" id="UP001179647">
    <property type="component" value="Chromosome"/>
</dbReference>
<feature type="binding site" evidence="1">
    <location>
        <position position="60"/>
    </location>
    <ligand>
        <name>substrate</name>
    </ligand>
</feature>
<dbReference type="GO" id="GO:0016791">
    <property type="term" value="F:phosphatase activity"/>
    <property type="evidence" value="ECO:0007669"/>
    <property type="project" value="TreeGrafter"/>
</dbReference>
<reference evidence="2" key="1">
    <citation type="submission" date="2022-10" db="EMBL/GenBank/DDBJ databases">
        <title>Vagococcus sp. isolated from poultry meat.</title>
        <authorList>
            <person name="Johansson P."/>
            <person name="Bjorkroth J."/>
        </authorList>
    </citation>
    <scope>NUCLEOTIDE SEQUENCE</scope>
    <source>
        <strain evidence="2">STAA11</strain>
    </source>
</reference>
<name>A0AAF0CT47_9ENTE</name>
<dbReference type="InterPro" id="IPR013078">
    <property type="entry name" value="His_Pase_superF_clade-1"/>
</dbReference>
<dbReference type="RefSeq" id="WP_275468261.1">
    <property type="nucleotide sequence ID" value="NZ_CP110232.1"/>
</dbReference>
<evidence type="ECO:0000256" key="1">
    <source>
        <dbReference type="PIRSR" id="PIRSR613078-2"/>
    </source>
</evidence>
<dbReference type="AlphaFoldDB" id="A0AAF0CT47"/>
<evidence type="ECO:0000313" key="3">
    <source>
        <dbReference type="Proteomes" id="UP001179647"/>
    </source>
</evidence>
<organism evidence="2 3">
    <name type="scientific">Vagococcus intermedius</name>
    <dbReference type="NCBI Taxonomy" id="2991418"/>
    <lineage>
        <taxon>Bacteria</taxon>
        <taxon>Bacillati</taxon>
        <taxon>Bacillota</taxon>
        <taxon>Bacilli</taxon>
        <taxon>Lactobacillales</taxon>
        <taxon>Enterococcaceae</taxon>
        <taxon>Vagococcus</taxon>
    </lineage>
</organism>
<proteinExistence type="predicted"/>
<dbReference type="PANTHER" id="PTHR48100:SF1">
    <property type="entry name" value="HISTIDINE PHOSPHATASE FAMILY PROTEIN-RELATED"/>
    <property type="match status" value="1"/>
</dbReference>
<dbReference type="CDD" id="cd07067">
    <property type="entry name" value="HP_PGM_like"/>
    <property type="match status" value="1"/>
</dbReference>
<gene>
    <name evidence="2" type="ORF">OL234_05585</name>
</gene>
<evidence type="ECO:0000313" key="2">
    <source>
        <dbReference type="EMBL" id="WEG72458.1"/>
    </source>
</evidence>
<dbReference type="EMBL" id="CP110232">
    <property type="protein sequence ID" value="WEG72458.1"/>
    <property type="molecule type" value="Genomic_DNA"/>
</dbReference>
<keyword evidence="3" id="KW-1185">Reference proteome</keyword>
<dbReference type="Gene3D" id="3.40.50.1240">
    <property type="entry name" value="Phosphoglycerate mutase-like"/>
    <property type="match status" value="1"/>
</dbReference>
<protein>
    <submittedName>
        <fullName evidence="2">Histidine phosphatase family protein</fullName>
    </submittedName>
</protein>
<dbReference type="SUPFAM" id="SSF53254">
    <property type="entry name" value="Phosphoglycerate mutase-like"/>
    <property type="match status" value="1"/>
</dbReference>
<dbReference type="InterPro" id="IPR029033">
    <property type="entry name" value="His_PPase_superfam"/>
</dbReference>
<accession>A0AAF0CT47</accession>
<dbReference type="InterPro" id="IPR050275">
    <property type="entry name" value="PGM_Phosphatase"/>
</dbReference>